<keyword evidence="1" id="KW-0547">Nucleotide-binding</keyword>
<comment type="similarity">
    <text evidence="1">Belongs to the GatC family.</text>
</comment>
<dbReference type="PANTHER" id="PTHR15004">
    <property type="entry name" value="GLUTAMYL-TRNA(GLN) AMIDOTRANSFERASE SUBUNIT C, MITOCHONDRIAL"/>
    <property type="match status" value="1"/>
</dbReference>
<comment type="caution">
    <text evidence="2">The sequence shown here is derived from an EMBL/GenBank/DDBJ whole genome shotgun (WGS) entry which is preliminary data.</text>
</comment>
<comment type="catalytic activity">
    <reaction evidence="1">
        <text>L-glutamyl-tRNA(Gln) + L-glutamine + ATP + H2O = L-glutaminyl-tRNA(Gln) + L-glutamate + ADP + phosphate + H(+)</text>
        <dbReference type="Rhea" id="RHEA:17521"/>
        <dbReference type="Rhea" id="RHEA-COMP:9681"/>
        <dbReference type="Rhea" id="RHEA-COMP:9684"/>
        <dbReference type="ChEBI" id="CHEBI:15377"/>
        <dbReference type="ChEBI" id="CHEBI:15378"/>
        <dbReference type="ChEBI" id="CHEBI:29985"/>
        <dbReference type="ChEBI" id="CHEBI:30616"/>
        <dbReference type="ChEBI" id="CHEBI:43474"/>
        <dbReference type="ChEBI" id="CHEBI:58359"/>
        <dbReference type="ChEBI" id="CHEBI:78520"/>
        <dbReference type="ChEBI" id="CHEBI:78521"/>
        <dbReference type="ChEBI" id="CHEBI:456216"/>
    </reaction>
</comment>
<dbReference type="Proteomes" id="UP000176241">
    <property type="component" value="Unassembled WGS sequence"/>
</dbReference>
<dbReference type="GO" id="GO:0050566">
    <property type="term" value="F:asparaginyl-tRNA synthase (glutamine-hydrolyzing) activity"/>
    <property type="evidence" value="ECO:0007669"/>
    <property type="project" value="RHEA"/>
</dbReference>
<name>A0A1G1Y1M5_9BACT</name>
<dbReference type="PANTHER" id="PTHR15004:SF0">
    <property type="entry name" value="GLUTAMYL-TRNA(GLN) AMIDOTRANSFERASE SUBUNIT C, MITOCHONDRIAL"/>
    <property type="match status" value="1"/>
</dbReference>
<keyword evidence="1" id="KW-0648">Protein biosynthesis</keyword>
<dbReference type="GO" id="GO:0006412">
    <property type="term" value="P:translation"/>
    <property type="evidence" value="ECO:0007669"/>
    <property type="project" value="UniProtKB-UniRule"/>
</dbReference>
<reference evidence="2 3" key="1">
    <citation type="journal article" date="2016" name="Nat. Commun.">
        <title>Thousands of microbial genomes shed light on interconnected biogeochemical processes in an aquifer system.</title>
        <authorList>
            <person name="Anantharaman K."/>
            <person name="Brown C.T."/>
            <person name="Hug L.A."/>
            <person name="Sharon I."/>
            <person name="Castelle C.J."/>
            <person name="Probst A.J."/>
            <person name="Thomas B.C."/>
            <person name="Singh A."/>
            <person name="Wilkins M.J."/>
            <person name="Karaoz U."/>
            <person name="Brodie E.L."/>
            <person name="Williams K.H."/>
            <person name="Hubbard S.S."/>
            <person name="Banfield J.F."/>
        </authorList>
    </citation>
    <scope>NUCLEOTIDE SEQUENCE [LARGE SCALE GENOMIC DNA]</scope>
</reference>
<dbReference type="GO" id="GO:0006450">
    <property type="term" value="P:regulation of translational fidelity"/>
    <property type="evidence" value="ECO:0007669"/>
    <property type="project" value="InterPro"/>
</dbReference>
<evidence type="ECO:0000313" key="3">
    <source>
        <dbReference type="Proteomes" id="UP000176241"/>
    </source>
</evidence>
<evidence type="ECO:0000313" key="2">
    <source>
        <dbReference type="EMBL" id="OGY45700.1"/>
    </source>
</evidence>
<comment type="function">
    <text evidence="1">Allows the formation of correctly charged Asn-tRNA(Asn) or Gln-tRNA(Gln) through the transamidation of misacylated Asp-tRNA(Asn) or Glu-tRNA(Gln) in organisms which lack either or both of asparaginyl-tRNA or glutaminyl-tRNA synthetases. The reaction takes place in the presence of glutamine and ATP through an activated phospho-Asp-tRNA(Asn) or phospho-Glu-tRNA(Gln).</text>
</comment>
<dbReference type="Pfam" id="PF02686">
    <property type="entry name" value="GatC"/>
    <property type="match status" value="1"/>
</dbReference>
<dbReference type="STRING" id="1797533.A2731_02055"/>
<keyword evidence="2" id="KW-0808">Transferase</keyword>
<gene>
    <name evidence="1" type="primary">gatC</name>
    <name evidence="2" type="ORF">A2731_02055</name>
</gene>
<dbReference type="EC" id="6.3.5.-" evidence="1"/>
<dbReference type="InterPro" id="IPR036113">
    <property type="entry name" value="Asp/Glu-ADT_sf_sub_c"/>
</dbReference>
<dbReference type="Gene3D" id="1.10.20.60">
    <property type="entry name" value="Glu-tRNAGln amidotransferase C subunit, N-terminal domain"/>
    <property type="match status" value="1"/>
</dbReference>
<dbReference type="HAMAP" id="MF_00122">
    <property type="entry name" value="GatC"/>
    <property type="match status" value="1"/>
</dbReference>
<keyword evidence="1" id="KW-0436">Ligase</keyword>
<accession>A0A1G1Y1M5</accession>
<comment type="catalytic activity">
    <reaction evidence="1">
        <text>L-aspartyl-tRNA(Asn) + L-glutamine + ATP + H2O = L-asparaginyl-tRNA(Asn) + L-glutamate + ADP + phosphate + 2 H(+)</text>
        <dbReference type="Rhea" id="RHEA:14513"/>
        <dbReference type="Rhea" id="RHEA-COMP:9674"/>
        <dbReference type="Rhea" id="RHEA-COMP:9677"/>
        <dbReference type="ChEBI" id="CHEBI:15377"/>
        <dbReference type="ChEBI" id="CHEBI:15378"/>
        <dbReference type="ChEBI" id="CHEBI:29985"/>
        <dbReference type="ChEBI" id="CHEBI:30616"/>
        <dbReference type="ChEBI" id="CHEBI:43474"/>
        <dbReference type="ChEBI" id="CHEBI:58359"/>
        <dbReference type="ChEBI" id="CHEBI:78515"/>
        <dbReference type="ChEBI" id="CHEBI:78516"/>
        <dbReference type="ChEBI" id="CHEBI:456216"/>
    </reaction>
</comment>
<sequence length="97" mass="11014">MKLTKKEVEHIAYLARLGLTEEEKGKFAEQLSSILDYVEQLKEVDTKGVEPTAQVTGLESVLRPDEIVEVSREVKENLLNNAPEKEDNLVKTRSVFE</sequence>
<evidence type="ECO:0000256" key="1">
    <source>
        <dbReference type="HAMAP-Rule" id="MF_00122"/>
    </source>
</evidence>
<dbReference type="EMBL" id="MHIC01000011">
    <property type="protein sequence ID" value="OGY45700.1"/>
    <property type="molecule type" value="Genomic_DNA"/>
</dbReference>
<keyword evidence="1" id="KW-0067">ATP-binding</keyword>
<dbReference type="SUPFAM" id="SSF141000">
    <property type="entry name" value="Glu-tRNAGln amidotransferase C subunit"/>
    <property type="match status" value="1"/>
</dbReference>
<dbReference type="InterPro" id="IPR003837">
    <property type="entry name" value="GatC"/>
</dbReference>
<organism evidence="2 3">
    <name type="scientific">Candidatus Buchananbacteria bacterium RIFCSPHIGHO2_01_FULL_39_8</name>
    <dbReference type="NCBI Taxonomy" id="1797533"/>
    <lineage>
        <taxon>Bacteria</taxon>
        <taxon>Candidatus Buchananiibacteriota</taxon>
    </lineage>
</organism>
<dbReference type="GO" id="GO:0005524">
    <property type="term" value="F:ATP binding"/>
    <property type="evidence" value="ECO:0007669"/>
    <property type="project" value="UniProtKB-KW"/>
</dbReference>
<dbReference type="GO" id="GO:0016740">
    <property type="term" value="F:transferase activity"/>
    <property type="evidence" value="ECO:0007669"/>
    <property type="project" value="UniProtKB-KW"/>
</dbReference>
<dbReference type="GO" id="GO:0050567">
    <property type="term" value="F:glutaminyl-tRNA synthase (glutamine-hydrolyzing) activity"/>
    <property type="evidence" value="ECO:0007669"/>
    <property type="project" value="UniProtKB-UniRule"/>
</dbReference>
<proteinExistence type="inferred from homology"/>
<dbReference type="NCBIfam" id="TIGR00135">
    <property type="entry name" value="gatC"/>
    <property type="match status" value="1"/>
</dbReference>
<dbReference type="AlphaFoldDB" id="A0A1G1Y1M5"/>
<comment type="subunit">
    <text evidence="1">Heterotrimer of A, B and C subunits.</text>
</comment>
<dbReference type="GO" id="GO:0070681">
    <property type="term" value="P:glutaminyl-tRNAGln biosynthesis via transamidation"/>
    <property type="evidence" value="ECO:0007669"/>
    <property type="project" value="TreeGrafter"/>
</dbReference>
<protein>
    <recommendedName>
        <fullName evidence="1">Aspartyl/glutamyl-tRNA(Asn/Gln) amidotransferase subunit C</fullName>
        <shortName evidence="1">Asp/Glu-ADT subunit C</shortName>
        <ecNumber evidence="1">6.3.5.-</ecNumber>
    </recommendedName>
</protein>